<dbReference type="SUPFAM" id="SSF51735">
    <property type="entry name" value="NAD(P)-binding Rossmann-fold domains"/>
    <property type="match status" value="1"/>
</dbReference>
<dbReference type="EMBL" id="UYIV01000001">
    <property type="protein sequence ID" value="VDH05915.1"/>
    <property type="molecule type" value="Genomic_DNA"/>
</dbReference>
<dbReference type="GO" id="GO:0009073">
    <property type="term" value="P:aromatic amino acid family biosynthetic process"/>
    <property type="evidence" value="ECO:0007669"/>
    <property type="project" value="UniProtKB-KW"/>
</dbReference>
<accession>A0A7Z8YQ15</accession>
<dbReference type="InterPro" id="IPR013708">
    <property type="entry name" value="Shikimate_DH-bd_N"/>
</dbReference>
<dbReference type="Proteomes" id="UP000270205">
    <property type="component" value="Unassembled WGS sequence"/>
</dbReference>
<proteinExistence type="predicted"/>
<protein>
    <submittedName>
        <fullName evidence="5">Shikimate 5-dehydrogenase I alpha</fullName>
        <ecNumber evidence="5">1.1.1.25</ecNumber>
    </submittedName>
</protein>
<dbReference type="InterPro" id="IPR036291">
    <property type="entry name" value="NAD(P)-bd_dom_sf"/>
</dbReference>
<evidence type="ECO:0000259" key="4">
    <source>
        <dbReference type="Pfam" id="PF08501"/>
    </source>
</evidence>
<keyword evidence="3" id="KW-0028">Amino-acid biosynthesis</keyword>
<dbReference type="Gene3D" id="3.40.50.720">
    <property type="entry name" value="NAD(P)-binding Rossmann-like Domain"/>
    <property type="match status" value="1"/>
</dbReference>
<dbReference type="GO" id="GO:0019632">
    <property type="term" value="P:shikimate metabolic process"/>
    <property type="evidence" value="ECO:0007669"/>
    <property type="project" value="TreeGrafter"/>
</dbReference>
<gene>
    <name evidence="5" type="primary">aroE</name>
    <name evidence="5" type="ORF">NCTC12929_02071</name>
</gene>
<evidence type="ECO:0000256" key="1">
    <source>
        <dbReference type="ARBA" id="ARBA00004871"/>
    </source>
</evidence>
<dbReference type="GO" id="GO:0004764">
    <property type="term" value="F:shikimate 3-dehydrogenase (NADP+) activity"/>
    <property type="evidence" value="ECO:0007669"/>
    <property type="project" value="UniProtKB-EC"/>
</dbReference>
<dbReference type="Gene3D" id="3.40.50.10860">
    <property type="entry name" value="Leucine Dehydrogenase, chain A, domain 1"/>
    <property type="match status" value="1"/>
</dbReference>
<dbReference type="PANTHER" id="PTHR21089">
    <property type="entry name" value="SHIKIMATE DEHYDROGENASE"/>
    <property type="match status" value="1"/>
</dbReference>
<evidence type="ECO:0000256" key="3">
    <source>
        <dbReference type="ARBA" id="ARBA00023141"/>
    </source>
</evidence>
<dbReference type="Pfam" id="PF08501">
    <property type="entry name" value="Shikimate_dh_N"/>
    <property type="match status" value="1"/>
</dbReference>
<dbReference type="SUPFAM" id="SSF53223">
    <property type="entry name" value="Aminoacid dehydrogenase-like, N-terminal domain"/>
    <property type="match status" value="1"/>
</dbReference>
<keyword evidence="2 5" id="KW-0560">Oxidoreductase</keyword>
<dbReference type="PANTHER" id="PTHR21089:SF1">
    <property type="entry name" value="BIFUNCTIONAL 3-DEHYDROQUINATE DEHYDRATASE_SHIKIMATE DEHYDROGENASE, CHLOROPLASTIC"/>
    <property type="match status" value="1"/>
</dbReference>
<evidence type="ECO:0000256" key="2">
    <source>
        <dbReference type="ARBA" id="ARBA00023002"/>
    </source>
</evidence>
<reference evidence="5 6" key="1">
    <citation type="submission" date="2018-11" db="EMBL/GenBank/DDBJ databases">
        <authorList>
            <consortium name="Pathogen Informatics"/>
        </authorList>
    </citation>
    <scope>NUCLEOTIDE SEQUENCE [LARGE SCALE GENOMIC DNA]</scope>
    <source>
        <strain evidence="5 6">NCTC12929</strain>
    </source>
</reference>
<dbReference type="InterPro" id="IPR022893">
    <property type="entry name" value="Shikimate_DH_fam"/>
</dbReference>
<dbReference type="CDD" id="cd01065">
    <property type="entry name" value="NAD_bind_Shikimate_DH"/>
    <property type="match status" value="1"/>
</dbReference>
<dbReference type="InterPro" id="IPR046346">
    <property type="entry name" value="Aminoacid_DH-like_N_sf"/>
</dbReference>
<evidence type="ECO:0000313" key="5">
    <source>
        <dbReference type="EMBL" id="VDH05915.1"/>
    </source>
</evidence>
<keyword evidence="3" id="KW-0057">Aromatic amino acid biosynthesis</keyword>
<dbReference type="GO" id="GO:0050661">
    <property type="term" value="F:NADP binding"/>
    <property type="evidence" value="ECO:0007669"/>
    <property type="project" value="TreeGrafter"/>
</dbReference>
<evidence type="ECO:0000313" key="6">
    <source>
        <dbReference type="Proteomes" id="UP000270205"/>
    </source>
</evidence>
<dbReference type="GO" id="GO:0009423">
    <property type="term" value="P:chorismate biosynthetic process"/>
    <property type="evidence" value="ECO:0007669"/>
    <property type="project" value="TreeGrafter"/>
</dbReference>
<sequence length="252" mass="28679">MTLFLYLQSMKKFGLIGRNIGYSFSRKYFAEKFKNLSITDCSYENFDIENITSVPDILTLPQLVGVNVTIPYKQEIIPYLDEISEEAQTIGAVNTVTIQNGKTKGYNTDAFGFRQALEHHWNPCIHQNAKALILGDGGAAKAIHFVFNKMNIPWTTVSRKSEIHFENLSHHMVSEHLLIIQCTPVGTFPNVEETLPFPFEAITQQHFIMDLIYNPSETLFMKKCKEKGAAVINGEEMLIGQAEKAWEIWNAR</sequence>
<comment type="caution">
    <text evidence="5">The sequence shown here is derived from an EMBL/GenBank/DDBJ whole genome shotgun (WGS) entry which is preliminary data.</text>
</comment>
<comment type="pathway">
    <text evidence="1">Metabolic intermediate biosynthesis; chorismate biosynthesis; chorismate from D-erythrose 4-phosphate and phosphoenolpyruvate: step 4/7.</text>
</comment>
<organism evidence="5 6">
    <name type="scientific">Bergeyella zoohelcum</name>
    <dbReference type="NCBI Taxonomy" id="1015"/>
    <lineage>
        <taxon>Bacteria</taxon>
        <taxon>Pseudomonadati</taxon>
        <taxon>Bacteroidota</taxon>
        <taxon>Flavobacteriia</taxon>
        <taxon>Flavobacteriales</taxon>
        <taxon>Weeksellaceae</taxon>
        <taxon>Bergeyella</taxon>
    </lineage>
</organism>
<feature type="domain" description="Shikimate dehydrogenase substrate binding N-terminal" evidence="4">
    <location>
        <begin position="15"/>
        <end position="96"/>
    </location>
</feature>
<dbReference type="AlphaFoldDB" id="A0A7Z8YQ15"/>
<dbReference type="EC" id="1.1.1.25" evidence="5"/>
<name>A0A7Z8YQ15_9FLAO</name>
<dbReference type="GO" id="GO:0005829">
    <property type="term" value="C:cytosol"/>
    <property type="evidence" value="ECO:0007669"/>
    <property type="project" value="TreeGrafter"/>
</dbReference>